<comment type="subcellular location">
    <subcellularLocation>
        <location evidence="1">Membrane</location>
        <topology evidence="1">Multi-pass membrane protein</topology>
    </subcellularLocation>
</comment>
<keyword evidence="5 6" id="KW-0472">Membrane</keyword>
<dbReference type="PANTHER" id="PTHR30238">
    <property type="entry name" value="MEMBRANE BOUND PREDICTED REDOX MODULATOR"/>
    <property type="match status" value="1"/>
</dbReference>
<feature type="transmembrane region" description="Helical" evidence="6">
    <location>
        <begin position="75"/>
        <end position="95"/>
    </location>
</feature>
<feature type="transmembrane region" description="Helical" evidence="6">
    <location>
        <begin position="15"/>
        <end position="38"/>
    </location>
</feature>
<comment type="caution">
    <text evidence="7">The sequence shown here is derived from an EMBL/GenBank/DDBJ whole genome shotgun (WGS) entry which is preliminary data.</text>
</comment>
<evidence type="ECO:0000256" key="6">
    <source>
        <dbReference type="SAM" id="Phobius"/>
    </source>
</evidence>
<dbReference type="EMBL" id="QFOT01000165">
    <property type="protein sequence ID" value="PZP53787.1"/>
    <property type="molecule type" value="Genomic_DNA"/>
</dbReference>
<comment type="similarity">
    <text evidence="2">Belongs to the TerC family.</text>
</comment>
<evidence type="ECO:0000313" key="8">
    <source>
        <dbReference type="Proteomes" id="UP000249739"/>
    </source>
</evidence>
<feature type="transmembrane region" description="Helical" evidence="6">
    <location>
        <begin position="44"/>
        <end position="63"/>
    </location>
</feature>
<name>A0A2W5FJ85_9BACT</name>
<proteinExistence type="inferred from homology"/>
<gene>
    <name evidence="7" type="ORF">DI586_10645</name>
</gene>
<protein>
    <recommendedName>
        <fullName evidence="9">TerC family protein</fullName>
    </recommendedName>
</protein>
<dbReference type="PANTHER" id="PTHR30238:SF4">
    <property type="entry name" value="SLL1022 PROTEIN"/>
    <property type="match status" value="1"/>
</dbReference>
<evidence type="ECO:0000256" key="2">
    <source>
        <dbReference type="ARBA" id="ARBA00007511"/>
    </source>
</evidence>
<evidence type="ECO:0000313" key="7">
    <source>
        <dbReference type="EMBL" id="PZP53787.1"/>
    </source>
</evidence>
<dbReference type="Pfam" id="PF03741">
    <property type="entry name" value="TerC"/>
    <property type="match status" value="1"/>
</dbReference>
<feature type="non-terminal residue" evidence="7">
    <location>
        <position position="1"/>
    </location>
</feature>
<organism evidence="7 8">
    <name type="scientific">Micavibrio aeruginosavorus</name>
    <dbReference type="NCBI Taxonomy" id="349221"/>
    <lineage>
        <taxon>Bacteria</taxon>
        <taxon>Pseudomonadati</taxon>
        <taxon>Bdellovibrionota</taxon>
        <taxon>Bdellovibrionia</taxon>
        <taxon>Bdellovibrionales</taxon>
        <taxon>Pseudobdellovibrionaceae</taxon>
        <taxon>Micavibrio</taxon>
    </lineage>
</organism>
<sequence>AEEEGAKPKFSSMSLVIGQIVLMDVVFSFDSVLTAVGVADHIEVMIAAIIISVIFMVLAVNWVSDFIARHPTVKVLALSYMLLIGMALIGEGFHLEIPKGYLYFAMGFSFAVEAINMVLRNKSTKKKLKVLPEK</sequence>
<dbReference type="AlphaFoldDB" id="A0A2W5FJ85"/>
<reference evidence="7 8" key="1">
    <citation type="submission" date="2017-08" db="EMBL/GenBank/DDBJ databases">
        <title>Infants hospitalized years apart are colonized by the same room-sourced microbial strains.</title>
        <authorList>
            <person name="Brooks B."/>
            <person name="Olm M.R."/>
            <person name="Firek B.A."/>
            <person name="Baker R."/>
            <person name="Thomas B.C."/>
            <person name="Morowitz M.J."/>
            <person name="Banfield J.F."/>
        </authorList>
    </citation>
    <scope>NUCLEOTIDE SEQUENCE [LARGE SCALE GENOMIC DNA]</scope>
    <source>
        <strain evidence="7">S2_006_000_R2_64</strain>
    </source>
</reference>
<evidence type="ECO:0008006" key="9">
    <source>
        <dbReference type="Google" id="ProtNLM"/>
    </source>
</evidence>
<keyword evidence="4 6" id="KW-1133">Transmembrane helix</keyword>
<evidence type="ECO:0000256" key="5">
    <source>
        <dbReference type="ARBA" id="ARBA00023136"/>
    </source>
</evidence>
<evidence type="ECO:0000256" key="4">
    <source>
        <dbReference type="ARBA" id="ARBA00022989"/>
    </source>
</evidence>
<evidence type="ECO:0000256" key="3">
    <source>
        <dbReference type="ARBA" id="ARBA00022692"/>
    </source>
</evidence>
<accession>A0A2W5FJ85</accession>
<keyword evidence="3 6" id="KW-0812">Transmembrane</keyword>
<dbReference type="GO" id="GO:0016020">
    <property type="term" value="C:membrane"/>
    <property type="evidence" value="ECO:0007669"/>
    <property type="project" value="UniProtKB-SubCell"/>
</dbReference>
<evidence type="ECO:0000256" key="1">
    <source>
        <dbReference type="ARBA" id="ARBA00004141"/>
    </source>
</evidence>
<dbReference type="Proteomes" id="UP000249739">
    <property type="component" value="Unassembled WGS sequence"/>
</dbReference>
<feature type="transmembrane region" description="Helical" evidence="6">
    <location>
        <begin position="101"/>
        <end position="119"/>
    </location>
</feature>
<dbReference type="InterPro" id="IPR005496">
    <property type="entry name" value="Integral_membrane_TerC"/>
</dbReference>